<name>A0A5B7IW81_PORTR</name>
<evidence type="ECO:0000313" key="3">
    <source>
        <dbReference type="Proteomes" id="UP000324222"/>
    </source>
</evidence>
<evidence type="ECO:0000313" key="2">
    <source>
        <dbReference type="EMBL" id="MPC84454.1"/>
    </source>
</evidence>
<dbReference type="EMBL" id="VSRR010065464">
    <property type="protein sequence ID" value="MPC84454.1"/>
    <property type="molecule type" value="Genomic_DNA"/>
</dbReference>
<organism evidence="2 3">
    <name type="scientific">Portunus trituberculatus</name>
    <name type="common">Swimming crab</name>
    <name type="synonym">Neptunus trituberculatus</name>
    <dbReference type="NCBI Taxonomy" id="210409"/>
    <lineage>
        <taxon>Eukaryota</taxon>
        <taxon>Metazoa</taxon>
        <taxon>Ecdysozoa</taxon>
        <taxon>Arthropoda</taxon>
        <taxon>Crustacea</taxon>
        <taxon>Multicrustacea</taxon>
        <taxon>Malacostraca</taxon>
        <taxon>Eumalacostraca</taxon>
        <taxon>Eucarida</taxon>
        <taxon>Decapoda</taxon>
        <taxon>Pleocyemata</taxon>
        <taxon>Brachyura</taxon>
        <taxon>Eubrachyura</taxon>
        <taxon>Portunoidea</taxon>
        <taxon>Portunidae</taxon>
        <taxon>Portuninae</taxon>
        <taxon>Portunus</taxon>
    </lineage>
</organism>
<reference evidence="2 3" key="1">
    <citation type="submission" date="2019-05" db="EMBL/GenBank/DDBJ databases">
        <title>Another draft genome of Portunus trituberculatus and its Hox gene families provides insights of decapod evolution.</title>
        <authorList>
            <person name="Jeong J.-H."/>
            <person name="Song I."/>
            <person name="Kim S."/>
            <person name="Choi T."/>
            <person name="Kim D."/>
            <person name="Ryu S."/>
            <person name="Kim W."/>
        </authorList>
    </citation>
    <scope>NUCLEOTIDE SEQUENCE [LARGE SCALE GENOMIC DNA]</scope>
    <source>
        <tissue evidence="2">Muscle</tissue>
    </source>
</reference>
<keyword evidence="3" id="KW-1185">Reference proteome</keyword>
<proteinExistence type="predicted"/>
<dbReference type="AlphaFoldDB" id="A0A5B7IW81"/>
<comment type="caution">
    <text evidence="2">The sequence shown here is derived from an EMBL/GenBank/DDBJ whole genome shotgun (WGS) entry which is preliminary data.</text>
</comment>
<feature type="compositionally biased region" description="Low complexity" evidence="1">
    <location>
        <begin position="22"/>
        <end position="46"/>
    </location>
</feature>
<feature type="compositionally biased region" description="Low complexity" evidence="1">
    <location>
        <begin position="101"/>
        <end position="119"/>
    </location>
</feature>
<gene>
    <name evidence="2" type="ORF">E2C01_079192</name>
</gene>
<accession>A0A5B7IW81</accession>
<evidence type="ECO:0000256" key="1">
    <source>
        <dbReference type="SAM" id="MobiDB-lite"/>
    </source>
</evidence>
<sequence>MSETNPRLAHARATARRHHHAAAAAAAAAVRHGAAAGRRGQGAARGNVNHTHRHKRGTLQKLNSTEGVAIPDPWRGGAGHSGQHNNQSGAICQPGRPPRRGAPSPAAPRAGRIRSAWVGAGRGRRVPVRVA</sequence>
<feature type="compositionally biased region" description="Basic residues" evidence="1">
    <location>
        <begin position="9"/>
        <end position="21"/>
    </location>
</feature>
<dbReference type="Proteomes" id="UP000324222">
    <property type="component" value="Unassembled WGS sequence"/>
</dbReference>
<feature type="compositionally biased region" description="Basic residues" evidence="1">
    <location>
        <begin position="122"/>
        <end position="131"/>
    </location>
</feature>
<protein>
    <submittedName>
        <fullName evidence="2">Uncharacterized protein</fullName>
    </submittedName>
</protein>
<feature type="region of interest" description="Disordered" evidence="1">
    <location>
        <begin position="1"/>
        <end position="131"/>
    </location>
</feature>